<dbReference type="CDD" id="cd18603">
    <property type="entry name" value="ABC_6TM_MRP1_2_3_6_D2_like"/>
    <property type="match status" value="1"/>
</dbReference>
<keyword evidence="9 13" id="KW-1133">Transmembrane helix</keyword>
<dbReference type="WBParaSite" id="BPAG_0001156601-mRNA-1">
    <property type="protein sequence ID" value="BPAG_0001156601-mRNA-1"/>
    <property type="gene ID" value="BPAG_0001156601"/>
</dbReference>
<dbReference type="PANTHER" id="PTHR24223">
    <property type="entry name" value="ATP-BINDING CASSETTE SUB-FAMILY C"/>
    <property type="match status" value="1"/>
</dbReference>
<evidence type="ECO:0000313" key="16">
    <source>
        <dbReference type="EMBL" id="VDN92714.1"/>
    </source>
</evidence>
<feature type="transmembrane region" description="Helical" evidence="13">
    <location>
        <begin position="450"/>
        <end position="471"/>
    </location>
</feature>
<feature type="transmembrane region" description="Helical" evidence="13">
    <location>
        <begin position="1021"/>
        <end position="1043"/>
    </location>
</feature>
<keyword evidence="8" id="KW-0067">ATP-binding</keyword>
<dbReference type="STRING" id="6280.A0A158PRY5"/>
<dbReference type="InterPro" id="IPR050173">
    <property type="entry name" value="ABC_transporter_C-like"/>
</dbReference>
<dbReference type="EMBL" id="UZAD01013235">
    <property type="protein sequence ID" value="VDN92714.1"/>
    <property type="molecule type" value="Genomic_DNA"/>
</dbReference>
<dbReference type="PANTHER" id="PTHR24223:SF443">
    <property type="entry name" value="MULTIDRUG-RESISTANCE LIKE PROTEIN 1, ISOFORM I"/>
    <property type="match status" value="1"/>
</dbReference>
<dbReference type="PROSITE" id="PS00211">
    <property type="entry name" value="ABC_TRANSPORTER_1"/>
    <property type="match status" value="1"/>
</dbReference>
<evidence type="ECO:0000256" key="7">
    <source>
        <dbReference type="ARBA" id="ARBA00022741"/>
    </source>
</evidence>
<dbReference type="InterPro" id="IPR017871">
    <property type="entry name" value="ABC_transporter-like_CS"/>
</dbReference>
<feature type="transmembrane region" description="Helical" evidence="13">
    <location>
        <begin position="1241"/>
        <end position="1263"/>
    </location>
</feature>
<dbReference type="CDD" id="cd18595">
    <property type="entry name" value="ABC_6TM_MRP1_2_3_6_D1_like"/>
    <property type="match status" value="1"/>
</dbReference>
<dbReference type="PROSITE" id="PS50893">
    <property type="entry name" value="ABC_TRANSPORTER_2"/>
    <property type="match status" value="2"/>
</dbReference>
<comment type="subcellular location">
    <subcellularLocation>
        <location evidence="1">Vacuole membrane</location>
        <topology evidence="1">Multi-pass membrane protein</topology>
    </subcellularLocation>
</comment>
<proteinExistence type="inferred from homology"/>
<feature type="domain" description="ABC transmembrane type-1" evidence="15">
    <location>
        <begin position="1028"/>
        <end position="1398"/>
    </location>
</feature>
<dbReference type="GO" id="GO:0000323">
    <property type="term" value="C:lytic vacuole"/>
    <property type="evidence" value="ECO:0007669"/>
    <property type="project" value="UniProtKB-ARBA"/>
</dbReference>
<evidence type="ECO:0000256" key="8">
    <source>
        <dbReference type="ARBA" id="ARBA00022840"/>
    </source>
</evidence>
<dbReference type="Proteomes" id="UP000278627">
    <property type="component" value="Unassembled WGS sequence"/>
</dbReference>
<evidence type="ECO:0000259" key="14">
    <source>
        <dbReference type="PROSITE" id="PS50893"/>
    </source>
</evidence>
<keyword evidence="10 13" id="KW-0472">Membrane</keyword>
<dbReference type="EC" id="7.6.2.3" evidence="11"/>
<dbReference type="InterPro" id="IPR036640">
    <property type="entry name" value="ABC1_TM_sf"/>
</dbReference>
<dbReference type="FunFam" id="1.20.1560.10:FF:000020">
    <property type="entry name" value="ABC metal ion transporter"/>
    <property type="match status" value="1"/>
</dbReference>
<evidence type="ECO:0000313" key="18">
    <source>
        <dbReference type="WBParaSite" id="BPAG_0001156601-mRNA-1"/>
    </source>
</evidence>
<name>A0A158PRY5_BRUPA</name>
<dbReference type="SUPFAM" id="SSF52540">
    <property type="entry name" value="P-loop containing nucleoside triphosphate hydrolases"/>
    <property type="match status" value="2"/>
</dbReference>
<dbReference type="InterPro" id="IPR027417">
    <property type="entry name" value="P-loop_NTPase"/>
</dbReference>
<evidence type="ECO:0000256" key="5">
    <source>
        <dbReference type="ARBA" id="ARBA00022692"/>
    </source>
</evidence>
<dbReference type="SMART" id="SM00382">
    <property type="entry name" value="AAA"/>
    <property type="match status" value="2"/>
</dbReference>
<feature type="transmembrane region" description="Helical" evidence="13">
    <location>
        <begin position="1142"/>
        <end position="1160"/>
    </location>
</feature>
<feature type="transmembrane region" description="Helical" evidence="13">
    <location>
        <begin position="567"/>
        <end position="590"/>
    </location>
</feature>
<dbReference type="InterPro" id="IPR003439">
    <property type="entry name" value="ABC_transporter-like_ATP-bd"/>
</dbReference>
<evidence type="ECO:0000256" key="13">
    <source>
        <dbReference type="SAM" id="Phobius"/>
    </source>
</evidence>
<evidence type="ECO:0000256" key="1">
    <source>
        <dbReference type="ARBA" id="ARBA00004128"/>
    </source>
</evidence>
<comment type="catalytic activity">
    <reaction evidence="12">
        <text>leukotriene C4(in) + ATP + H2O = leukotriene C4(out) + ADP + phosphate + H(+)</text>
        <dbReference type="Rhea" id="RHEA:38963"/>
        <dbReference type="ChEBI" id="CHEBI:15377"/>
        <dbReference type="ChEBI" id="CHEBI:15378"/>
        <dbReference type="ChEBI" id="CHEBI:30616"/>
        <dbReference type="ChEBI" id="CHEBI:43474"/>
        <dbReference type="ChEBI" id="CHEBI:57973"/>
        <dbReference type="ChEBI" id="CHEBI:456216"/>
    </reaction>
    <physiologicalReaction direction="left-to-right" evidence="12">
        <dbReference type="Rhea" id="RHEA:38964"/>
    </physiologicalReaction>
</comment>
<dbReference type="GO" id="GO:0005774">
    <property type="term" value="C:vacuolar membrane"/>
    <property type="evidence" value="ECO:0007669"/>
    <property type="project" value="UniProtKB-SubCell"/>
</dbReference>
<feature type="transmembrane region" description="Helical" evidence="13">
    <location>
        <begin position="345"/>
        <end position="367"/>
    </location>
</feature>
<comment type="similarity">
    <text evidence="2">Belongs to the ABC transporter superfamily. ABCC family. Conjugate transporter (TC 3.A.1.208) subfamily.</text>
</comment>
<feature type="transmembrane region" description="Helical" evidence="13">
    <location>
        <begin position="42"/>
        <end position="60"/>
    </location>
</feature>
<feature type="transmembrane region" description="Helical" evidence="13">
    <location>
        <begin position="182"/>
        <end position="202"/>
    </location>
</feature>
<feature type="domain" description="ABC transmembrane type-1" evidence="15">
    <location>
        <begin position="314"/>
        <end position="595"/>
    </location>
</feature>
<gene>
    <name evidence="16" type="ORF">BPAG_LOCUS11528</name>
</gene>
<evidence type="ECO:0000256" key="2">
    <source>
        <dbReference type="ARBA" id="ARBA00009726"/>
    </source>
</evidence>
<dbReference type="Pfam" id="PF00664">
    <property type="entry name" value="ABC_membrane"/>
    <property type="match status" value="3"/>
</dbReference>
<dbReference type="CDD" id="cd03244">
    <property type="entry name" value="ABCC_MRP_domain2"/>
    <property type="match status" value="1"/>
</dbReference>
<dbReference type="InterPro" id="IPR056227">
    <property type="entry name" value="TMD0_ABC"/>
</dbReference>
<dbReference type="InterPro" id="IPR003593">
    <property type="entry name" value="AAA+_ATPase"/>
</dbReference>
<keyword evidence="5 13" id="KW-0812">Transmembrane</keyword>
<reference evidence="16 17" key="2">
    <citation type="submission" date="2018-11" db="EMBL/GenBank/DDBJ databases">
        <authorList>
            <consortium name="Pathogen Informatics"/>
        </authorList>
    </citation>
    <scope>NUCLEOTIDE SEQUENCE [LARGE SCALE GENOMIC DNA]</scope>
</reference>
<evidence type="ECO:0000256" key="9">
    <source>
        <dbReference type="ARBA" id="ARBA00022989"/>
    </source>
</evidence>
<evidence type="ECO:0000256" key="4">
    <source>
        <dbReference type="ARBA" id="ARBA00022554"/>
    </source>
</evidence>
<dbReference type="Pfam" id="PF00005">
    <property type="entry name" value="ABC_tran"/>
    <property type="match status" value="2"/>
</dbReference>
<keyword evidence="4" id="KW-0926">Vacuole</keyword>
<accession>A0A158PRY5</accession>
<feature type="transmembrane region" description="Helical" evidence="13">
    <location>
        <begin position="994"/>
        <end position="1015"/>
    </location>
</feature>
<protein>
    <recommendedName>
        <fullName evidence="11">ABC-type glutathione-S-conjugate transporter</fullName>
        <ecNumber evidence="11">7.6.2.3</ecNumber>
    </recommendedName>
</protein>
<dbReference type="FunFam" id="3.40.50.300:FF:000997">
    <property type="entry name" value="Multidrug resistance-associated protein 1"/>
    <property type="match status" value="1"/>
</dbReference>
<dbReference type="SUPFAM" id="SSF90123">
    <property type="entry name" value="ABC transporter transmembrane region"/>
    <property type="match status" value="3"/>
</dbReference>
<sequence length="1680" mass="189912">MDYLARILCDVDEIQILMPFQVFDYSLNSTVPHITNCAESSILVLTPLIFLITFSPLILYDLKKSRHPPLELYSPTVARIILCFLLVMNRLTATIINLITWFRTPLTYQSYSIMSCCWQTVTYCVCLLLLIAYRNRGLVTSGVLFNFWLLTAICAFPELRRRAAYAEDFTGIQDKNEVSVKYVLYIIYYAFILFEVFLSCFADKPRYWLKDEKLCPEDNCSYLNKITFNWFHSLAARGFRRPLEVNDLWRLRLHEESENLMKKFKRYWLPAVNAYYKKKRAAEQSISLKKLSPKTQPSLLWALAKTYRWTILSGAAMKFVFDVLNFVSPQLLSALISYIEDMKRPLWMGIAISFAMFAVALVQSMILHQYFHKMFMLGINVRSVLTNSVYVKALMLSNSARKNRTVGEIVNLMSVDVQRFQDIASFIMLFWSAPFQILLAIYFLWRLLGIAVVAGLTVLFATIPLTSYISLRMKNCQGRQMKLRDERLKFMSEILNGIRIIKFYAWEKSMQKLVLEIREKEIAVLREIALYNAAISLTWSCAPFLVAVVTFGLYVKIDPQHNQLTPQVTFVGLSLFNLIRFPMTIFPLIFSQGTQCSVSNTRLKSFLSDDEMQLSVVDRISSGDYALSIQSGNFSWDNNKVTLNDINLKIKKGELVAIVGKVGSGKSSLLSAILGEMDKLNGSVDVVGSIAYAPQQPWIQNLSLMDNILFGTPFDPQRYETVLDACALKPDLATLPAGDQTEIGEKGINLSGGQKHRVSLARAVYANSDIILLDDPLSAVDAHVGRHTFTRVISSQTGLLAKKTRILVTHGLHYLKYCDRIVVMNDGKITEVGTFQELVQAQKHFAEFLEDFLMNKVKQCKQAQDEGDSEEMEELLKDLQVLNPEQRKHLESFSGTRQHTDSTLTIASSIKHISSRDNLPAEQQVTDGTTEQDVAAKKIDSNLIKIEIGEKADGIALSAQTANKPAIASNDERSKLIEKEGVEVGKIGKILNKFAKFVFLLQVKFAVYLLYLHAIGYGTTAIFVSIYIFSSVLGVSSNLWLANWSDHANKGNITAEENDTNWRLGIYATLGLGQAAMVCIGSITMAYGMVFASRKLHEGILRNIMHLPMAFFDITPLGRIVNRFGKDIVTVDIEIPKSIDDLLDDCQILVAILILIVFIYPHSFWVFIICAFFNFFILDIEIVDALLPHTSHSFISTVLVVLMTTAVILYATPMYSVIIPFLAAIYFLVLDLQELDQRLPSSLITLTGCIITAFIIMIVPILAMHIVHFQRFYISTSRQLKRLESTARSPIYSHFQESIQGSASIRAYRCMNRFIHESQDRLDKNIVIQYHSLVANRWLAVRLELVGNLIVFCSALFAVFYRENGSVTAGLVGLSVAYALSITQTLNWAVRMASELETNVVAVERLREYTDLPTEGLASENLAHTPQRDWPSKGEIIFDKLKIRYRDNLEFVLKGISATIHPAEKIGIVGRTGAGKSSLTLALFRIIEADSGRILIDGEDISKISLDNLRSKLTIVPQDPVVFSGTLRMNLDPFGHFDDALLWNALRTAHLDSLVHSFPNKLEHKLSEGGENISVGQRQLLCLARAVLRMSQILILDEAAASVDMETDALIQKTIRERFSHCTVLTIAHRLHTVMDSDRILVLENGYIREFDTPRKLLDDPDSLFRTMMKESGLLPTKEH</sequence>
<dbReference type="FunFam" id="3.40.50.300:FF:000074">
    <property type="entry name" value="Multidrug resistance-associated protein 5 isoform 1"/>
    <property type="match status" value="1"/>
</dbReference>
<dbReference type="Gene3D" id="3.40.50.300">
    <property type="entry name" value="P-loop containing nucleotide triphosphate hydrolases"/>
    <property type="match status" value="2"/>
</dbReference>
<evidence type="ECO:0000256" key="6">
    <source>
        <dbReference type="ARBA" id="ARBA00022737"/>
    </source>
</evidence>
<keyword evidence="3" id="KW-0813">Transport</keyword>
<evidence type="ECO:0000256" key="10">
    <source>
        <dbReference type="ARBA" id="ARBA00023136"/>
    </source>
</evidence>
<evidence type="ECO:0000313" key="17">
    <source>
        <dbReference type="Proteomes" id="UP000278627"/>
    </source>
</evidence>
<reference evidence="18" key="1">
    <citation type="submission" date="2016-04" db="UniProtKB">
        <authorList>
            <consortium name="WormBaseParasite"/>
        </authorList>
    </citation>
    <scope>IDENTIFICATION</scope>
</reference>
<feature type="transmembrane region" description="Helical" evidence="13">
    <location>
        <begin position="1064"/>
        <end position="1088"/>
    </location>
</feature>
<dbReference type="InterPro" id="IPR011527">
    <property type="entry name" value="ABC1_TM_dom"/>
</dbReference>
<dbReference type="PROSITE" id="PS50929">
    <property type="entry name" value="ABC_TM1F"/>
    <property type="match status" value="2"/>
</dbReference>
<feature type="transmembrane region" description="Helical" evidence="13">
    <location>
        <begin position="80"/>
        <end position="102"/>
    </location>
</feature>
<dbReference type="GO" id="GO:0015431">
    <property type="term" value="F:ABC-type glutathione S-conjugate transporter activity"/>
    <property type="evidence" value="ECO:0007669"/>
    <property type="project" value="UniProtKB-EC"/>
</dbReference>
<feature type="transmembrane region" description="Helical" evidence="13">
    <location>
        <begin position="423"/>
        <end position="444"/>
    </location>
</feature>
<organism evidence="18">
    <name type="scientific">Brugia pahangi</name>
    <name type="common">Filarial nematode worm</name>
    <dbReference type="NCBI Taxonomy" id="6280"/>
    <lineage>
        <taxon>Eukaryota</taxon>
        <taxon>Metazoa</taxon>
        <taxon>Ecdysozoa</taxon>
        <taxon>Nematoda</taxon>
        <taxon>Chromadorea</taxon>
        <taxon>Rhabditida</taxon>
        <taxon>Spirurina</taxon>
        <taxon>Spiruromorpha</taxon>
        <taxon>Filarioidea</taxon>
        <taxon>Onchocercidae</taxon>
        <taxon>Brugia</taxon>
    </lineage>
</organism>
<keyword evidence="6" id="KW-0677">Repeat</keyword>
<feature type="domain" description="ABC transporter" evidence="14">
    <location>
        <begin position="627"/>
        <end position="851"/>
    </location>
</feature>
<feature type="transmembrane region" description="Helical" evidence="13">
    <location>
        <begin position="528"/>
        <end position="555"/>
    </location>
</feature>
<evidence type="ECO:0000256" key="12">
    <source>
        <dbReference type="ARBA" id="ARBA00047523"/>
    </source>
</evidence>
<feature type="transmembrane region" description="Helical" evidence="13">
    <location>
        <begin position="108"/>
        <end position="131"/>
    </location>
</feature>
<evidence type="ECO:0000256" key="3">
    <source>
        <dbReference type="ARBA" id="ARBA00022448"/>
    </source>
</evidence>
<feature type="transmembrane region" description="Helical" evidence="13">
    <location>
        <begin position="1199"/>
        <end position="1229"/>
    </location>
</feature>
<dbReference type="GO" id="GO:0005524">
    <property type="term" value="F:ATP binding"/>
    <property type="evidence" value="ECO:0007669"/>
    <property type="project" value="UniProtKB-KW"/>
</dbReference>
<dbReference type="CDD" id="cd03250">
    <property type="entry name" value="ABCC_MRP_domain1"/>
    <property type="match status" value="1"/>
</dbReference>
<evidence type="ECO:0000256" key="11">
    <source>
        <dbReference type="ARBA" id="ARBA00024220"/>
    </source>
</evidence>
<feature type="transmembrane region" description="Helical" evidence="13">
    <location>
        <begin position="138"/>
        <end position="159"/>
    </location>
</feature>
<dbReference type="GO" id="GO:0016887">
    <property type="term" value="F:ATP hydrolysis activity"/>
    <property type="evidence" value="ECO:0007669"/>
    <property type="project" value="InterPro"/>
</dbReference>
<keyword evidence="7" id="KW-0547">Nucleotide-binding</keyword>
<keyword evidence="17" id="KW-1185">Reference proteome</keyword>
<dbReference type="Pfam" id="PF24357">
    <property type="entry name" value="TMD0_ABC"/>
    <property type="match status" value="1"/>
</dbReference>
<feature type="transmembrane region" description="Helical" evidence="13">
    <location>
        <begin position="1339"/>
        <end position="1361"/>
    </location>
</feature>
<evidence type="ECO:0000259" key="15">
    <source>
        <dbReference type="PROSITE" id="PS50929"/>
    </source>
</evidence>
<feature type="domain" description="ABC transporter" evidence="14">
    <location>
        <begin position="1436"/>
        <end position="1670"/>
    </location>
</feature>
<dbReference type="Gene3D" id="1.20.1560.10">
    <property type="entry name" value="ABC transporter type 1, transmembrane domain"/>
    <property type="match status" value="3"/>
</dbReference>